<gene>
    <name evidence="2" type="ORF">MTR67_001469</name>
    <name evidence="3" type="ORF">MTR67_001644</name>
</gene>
<dbReference type="Gene3D" id="2.40.70.10">
    <property type="entry name" value="Acid Proteases"/>
    <property type="match status" value="1"/>
</dbReference>
<organism evidence="3 4">
    <name type="scientific">Solanum verrucosum</name>
    <dbReference type="NCBI Taxonomy" id="315347"/>
    <lineage>
        <taxon>Eukaryota</taxon>
        <taxon>Viridiplantae</taxon>
        <taxon>Streptophyta</taxon>
        <taxon>Embryophyta</taxon>
        <taxon>Tracheophyta</taxon>
        <taxon>Spermatophyta</taxon>
        <taxon>Magnoliopsida</taxon>
        <taxon>eudicotyledons</taxon>
        <taxon>Gunneridae</taxon>
        <taxon>Pentapetalae</taxon>
        <taxon>asterids</taxon>
        <taxon>lamiids</taxon>
        <taxon>Solanales</taxon>
        <taxon>Solanaceae</taxon>
        <taxon>Solanoideae</taxon>
        <taxon>Solaneae</taxon>
        <taxon>Solanum</taxon>
    </lineage>
</organism>
<accession>A0AAF0T817</accession>
<dbReference type="EMBL" id="CP133612">
    <property type="protein sequence ID" value="WMV08084.1"/>
    <property type="molecule type" value="Genomic_DNA"/>
</dbReference>
<protein>
    <submittedName>
        <fullName evidence="3">Uncharacterized protein</fullName>
    </submittedName>
</protein>
<keyword evidence="4" id="KW-1185">Reference proteome</keyword>
<name>A0AAF0T817_SOLVR</name>
<feature type="region of interest" description="Disordered" evidence="1">
    <location>
        <begin position="125"/>
        <end position="149"/>
    </location>
</feature>
<dbReference type="EMBL" id="CP133612">
    <property type="protein sequence ID" value="WMV08259.1"/>
    <property type="molecule type" value="Genomic_DNA"/>
</dbReference>
<evidence type="ECO:0000313" key="2">
    <source>
        <dbReference type="EMBL" id="WMV08084.1"/>
    </source>
</evidence>
<dbReference type="PANTHER" id="PTHR45835:SF99">
    <property type="entry name" value="CHROMO DOMAIN-CONTAINING PROTEIN-RELATED"/>
    <property type="match status" value="1"/>
</dbReference>
<dbReference type="PANTHER" id="PTHR45835">
    <property type="entry name" value="YALI0A06105P"/>
    <property type="match status" value="1"/>
</dbReference>
<reference evidence="3" key="1">
    <citation type="submission" date="2023-08" db="EMBL/GenBank/DDBJ databases">
        <title>A de novo genome assembly of Solanum verrucosum Schlechtendal, a Mexican diploid species geographically isolated from the other diploid A-genome species in potato relatives.</title>
        <authorList>
            <person name="Hosaka K."/>
        </authorList>
    </citation>
    <scope>NUCLEOTIDE SEQUENCE</scope>
    <source>
        <tissue evidence="3">Young leaves</tissue>
    </source>
</reference>
<evidence type="ECO:0000256" key="1">
    <source>
        <dbReference type="SAM" id="MobiDB-lite"/>
    </source>
</evidence>
<feature type="compositionally biased region" description="Polar residues" evidence="1">
    <location>
        <begin position="135"/>
        <end position="149"/>
    </location>
</feature>
<dbReference type="InterPro" id="IPR021109">
    <property type="entry name" value="Peptidase_aspartic_dom_sf"/>
</dbReference>
<dbReference type="Pfam" id="PF08284">
    <property type="entry name" value="RVP_2"/>
    <property type="match status" value="1"/>
</dbReference>
<evidence type="ECO:0000313" key="4">
    <source>
        <dbReference type="Proteomes" id="UP001234989"/>
    </source>
</evidence>
<proteinExistence type="predicted"/>
<dbReference type="AlphaFoldDB" id="A0AAF0T817"/>
<evidence type="ECO:0000313" key="3">
    <source>
        <dbReference type="EMBL" id="WMV08259.1"/>
    </source>
</evidence>
<sequence length="400" mass="45893">MLEATDMVDSRGVWFVALQLRGTREWWRTFVRSRPVESPLREWDVFSSAFQDRFIPWSACFDYRSVRGRESSLVCKRVDFLHQVLCVHGSQQFRVGSQPKVFMALADVAMVVRWVHRINFVPDRDPTPPAKGQGRAQTCSSGSTSGRTEAEISNGSITCIILVDLIILGMVNFDIILGMDWLALHHTIHDCYAKTMTLVMPDIPRAEWMGASGSYPSKHSWLELLKDYDITILYHPRKANVVANALSRKTSSMGSVVAISAEERPLARYFQRLTKSGYFISVWVNYTVEKLVELYISQIMRLNGVPVSIVYDREFAYHNNDHSSIQMDLFEALNDIRCRSLIRWFDSVEMDSLDTDLWVIDVMTRTVVTYEGQNIEAMEHFRKSFYSFSSSLRVVACGMD</sequence>
<dbReference type="Proteomes" id="UP001234989">
    <property type="component" value="Chromosome 1"/>
</dbReference>